<evidence type="ECO:0000256" key="3">
    <source>
        <dbReference type="ARBA" id="ARBA00011245"/>
    </source>
</evidence>
<sequence length="196" mass="22645">MRRPAVLLLLLTGLHACQLTPRIDAPVNTQWEERRQLLENISNWQFTGSIHVRDQNESHSSRIRWLQQGDEYQINLWGTFNVGATEIIGRPGEVRIEQQGEDPIITETPEQLLYQEIGYELPVTELNYWIKGIPAPGLSQALSFGDSNQLRQFQQAGWQIDYLGYTNFGPETLPTRIRIQKPPLRLDLTRLNWSLP</sequence>
<dbReference type="KEGG" id="pspi:PS2015_758"/>
<evidence type="ECO:0000256" key="6">
    <source>
        <dbReference type="ARBA" id="ARBA00022729"/>
    </source>
</evidence>
<keyword evidence="14" id="KW-1185">Reference proteome</keyword>
<evidence type="ECO:0000256" key="11">
    <source>
        <dbReference type="ARBA" id="ARBA00023237"/>
    </source>
</evidence>
<dbReference type="InterPro" id="IPR004565">
    <property type="entry name" value="OM_lipoprot_LolB"/>
</dbReference>
<dbReference type="Proteomes" id="UP000065641">
    <property type="component" value="Chromosome"/>
</dbReference>
<evidence type="ECO:0000313" key="13">
    <source>
        <dbReference type="EMBL" id="ALO45435.1"/>
    </source>
</evidence>
<dbReference type="EMBL" id="CP013189">
    <property type="protein sequence ID" value="ALO45435.1"/>
    <property type="molecule type" value="Genomic_DNA"/>
</dbReference>
<comment type="subunit">
    <text evidence="3">Monomer.</text>
</comment>
<dbReference type="GO" id="GO:0009279">
    <property type="term" value="C:cell outer membrane"/>
    <property type="evidence" value="ECO:0007669"/>
    <property type="project" value="UniProtKB-SubCell"/>
</dbReference>
<comment type="similarity">
    <text evidence="2">Belongs to the LolB family.</text>
</comment>
<evidence type="ECO:0000256" key="7">
    <source>
        <dbReference type="ARBA" id="ARBA00022927"/>
    </source>
</evidence>
<evidence type="ECO:0000256" key="9">
    <source>
        <dbReference type="ARBA" id="ARBA00023139"/>
    </source>
</evidence>
<dbReference type="SUPFAM" id="SSF89392">
    <property type="entry name" value="Prokaryotic lipoproteins and lipoprotein localization factors"/>
    <property type="match status" value="1"/>
</dbReference>
<comment type="subcellular location">
    <subcellularLocation>
        <location evidence="1">Cell outer membrane</location>
        <topology evidence="1">Lipid-anchor</topology>
    </subcellularLocation>
</comment>
<evidence type="ECO:0000256" key="2">
    <source>
        <dbReference type="ARBA" id="ARBA00009696"/>
    </source>
</evidence>
<keyword evidence="8" id="KW-0472">Membrane</keyword>
<keyword evidence="6" id="KW-0732">Signal</keyword>
<keyword evidence="7" id="KW-0653">Protein transport</keyword>
<evidence type="ECO:0000256" key="8">
    <source>
        <dbReference type="ARBA" id="ARBA00023136"/>
    </source>
</evidence>
<keyword evidence="10" id="KW-0143">Chaperone</keyword>
<dbReference type="InterPro" id="IPR029046">
    <property type="entry name" value="LolA/LolB/LppX"/>
</dbReference>
<protein>
    <recommendedName>
        <fullName evidence="4">Outer-membrane lipoprotein LolB</fullName>
    </recommendedName>
</protein>
<dbReference type="NCBIfam" id="TIGR00548">
    <property type="entry name" value="lolB"/>
    <property type="match status" value="1"/>
</dbReference>
<dbReference type="STRING" id="1249552.PS2015_758"/>
<dbReference type="RefSeq" id="WP_058020974.1">
    <property type="nucleotide sequence ID" value="NZ_CP013189.1"/>
</dbReference>
<dbReference type="Gene3D" id="2.50.20.10">
    <property type="entry name" value="Lipoprotein localisation LolA/LolB/LppX"/>
    <property type="match status" value="1"/>
</dbReference>
<proteinExistence type="inferred from homology"/>
<evidence type="ECO:0000256" key="12">
    <source>
        <dbReference type="ARBA" id="ARBA00023288"/>
    </source>
</evidence>
<dbReference type="CDD" id="cd16326">
    <property type="entry name" value="LolB"/>
    <property type="match status" value="1"/>
</dbReference>
<keyword evidence="12" id="KW-0449">Lipoprotein</keyword>
<keyword evidence="11" id="KW-0998">Cell outer membrane</keyword>
<gene>
    <name evidence="13" type="ORF">PS2015_758</name>
</gene>
<accession>A0A0S2KAS1</accession>
<evidence type="ECO:0000256" key="1">
    <source>
        <dbReference type="ARBA" id="ARBA00004459"/>
    </source>
</evidence>
<dbReference type="GO" id="GO:0015031">
    <property type="term" value="P:protein transport"/>
    <property type="evidence" value="ECO:0007669"/>
    <property type="project" value="UniProtKB-KW"/>
</dbReference>
<dbReference type="AlphaFoldDB" id="A0A0S2KAS1"/>
<organism evidence="13 14">
    <name type="scientific">Pseudohongiella spirulinae</name>
    <dbReference type="NCBI Taxonomy" id="1249552"/>
    <lineage>
        <taxon>Bacteria</taxon>
        <taxon>Pseudomonadati</taxon>
        <taxon>Pseudomonadota</taxon>
        <taxon>Gammaproteobacteria</taxon>
        <taxon>Pseudomonadales</taxon>
        <taxon>Pseudohongiellaceae</taxon>
        <taxon>Pseudohongiella</taxon>
    </lineage>
</organism>
<reference evidence="13 14" key="1">
    <citation type="submission" date="2015-11" db="EMBL/GenBank/DDBJ databases">
        <authorList>
            <person name="Zhang Y."/>
            <person name="Guo Z."/>
        </authorList>
    </citation>
    <scope>NUCLEOTIDE SEQUENCE [LARGE SCALE GENOMIC DNA]</scope>
    <source>
        <strain evidence="13 14">KCTC 32221</strain>
    </source>
</reference>
<dbReference type="Pfam" id="PF03550">
    <property type="entry name" value="LolB"/>
    <property type="match status" value="1"/>
</dbReference>
<keyword evidence="9" id="KW-0564">Palmitate</keyword>
<evidence type="ECO:0000256" key="10">
    <source>
        <dbReference type="ARBA" id="ARBA00023186"/>
    </source>
</evidence>
<name>A0A0S2KAS1_9GAMM</name>
<evidence type="ECO:0000256" key="4">
    <source>
        <dbReference type="ARBA" id="ARBA00016202"/>
    </source>
</evidence>
<evidence type="ECO:0000256" key="5">
    <source>
        <dbReference type="ARBA" id="ARBA00022448"/>
    </source>
</evidence>
<keyword evidence="5" id="KW-0813">Transport</keyword>
<evidence type="ECO:0000313" key="14">
    <source>
        <dbReference type="Proteomes" id="UP000065641"/>
    </source>
</evidence>